<name>A0ABQ4V6W4_9HYPH</name>
<dbReference type="PROSITE" id="PS00012">
    <property type="entry name" value="PHOSPHOPANTETHEINE"/>
    <property type="match status" value="4"/>
</dbReference>
<dbReference type="SUPFAM" id="SSF47336">
    <property type="entry name" value="ACP-like"/>
    <property type="match status" value="4"/>
</dbReference>
<keyword evidence="3" id="KW-0597">Phosphoprotein</keyword>
<dbReference type="SMART" id="SM00823">
    <property type="entry name" value="PKS_PP"/>
    <property type="match status" value="4"/>
</dbReference>
<dbReference type="Gene3D" id="3.30.559.10">
    <property type="entry name" value="Chloramphenicol acetyltransferase-like domain"/>
    <property type="match status" value="3"/>
</dbReference>
<sequence>MTGAPERNPSWDQLARRFAALPLEKRAGFLDALDARGIAFERLPIMPFADGAPDRLSLEQRRLWFLWQLEPESHAYNLGGALGLDGPLDETALARGLDWLVARHETLRTTFTPTEDGDARPVIHPAEPVVLARADVSARAAVEREEAARALAEAGAGAPFDLTATPPVRFGLVRIEAERHLLWFAFHHIVSDGWSIELVIGEFFAAYAAFHEGRDPALPPPPVRYADWAAWQRVRLESGELVRQRDWWKGELGDEHPPIALPTDRPRLPIQSFRGARRRFTLDVETSRAVRALARTEGASLFMVLLAGLHALLARLTGEGDIRVGISSANRTRPETESLPGFFVSTQVIRARMEPALPMRDLIAAVKTATLAAQAHADVPFETLVEALQPERTLSYNPLFQVKFTQQLDTPRTIRAAGLRATPLDLLENVTRFDLSLDVTDRADVIDGVLTYATDLFEPAFADRFVSAYADLMRWAAARPEGPLADWNPADVSALSGETADRTDPDVLTAFAGHVARVPDAIALRAGASSMRFAELDAAATRLAEALRAAGLSREEVVPVLAGRSLDLVVAALGVMRAGGIYAPLDPALPAERLRRLAADARARLVLFDAEGAGAATTLDLDRHAIADLMARPGPLDAPPLPVPLPDQGAYLIYTSGSTGAPKGVLVPHRAIAAYTQAMLTRFTLPQGASFGLVSTPAADLGHTMLFGALVSGRTLHLIETEAAFDADRLADTVQANRIGVLKLVPSHLDGLLATPRAGEILPEAALILGGEALPAGLAARVQRLRPGCRVINHYGPTETSVGVLSHEVATTEAGEDTVPIGRPFAGVYAVILDAHLAPVLPGAVGELYLGGDQLARGYLGRPGITAERFVPDPARPGRRLYRTGDRVRLDGEGAIRFLGRADDQVKIRGHRIELGEVAAGLRALPGIETAYVVPDRTETGRPRLLAYVVGTAEAASGARTALARTLPDAMIPSHVLRLQKAPLTANGKLDRRALPKPDSSPGDTLPDVSRAGGDTAQNALAEIWAEVLRRPTVNLDDNFFALGGDSILSLQIIARAKRRGYRLTPKQVFEHQTVRALAAVAMPLTPATPANTPSCPAEATLSAIWAEVLRRPTVNLDDNFFALGGDSILSLQIIARAKRQGLRLTPKQVFEHQTLRALAKVAVPLATPGQDSGAGSAAASAPADGERAERILAEIWAEVLRRPVVNLDDNFFALGGDSILSLQIIARAKRRGLKLTPKLVFQHQTVRTLAAVAVPLDAAPSPASTRPPAAASRPAVREVPLTPIQLAFLARPVPNRGHWNQSVLLIPRETLDGPALAAVLSALVARHEALRLRIRPRGERWVQGVVATETADLLDIRAVADVADLSAVCAAAHRAIDPGEGPLLRAVLARLPDGSQRLLLTIHHLAVDGVSWRVLLDDLALGLEQRRRGETVALPAPETDFSDYARALLLHAHSEALRDELTYWQAVSGAPLLDSPTRLGEAHRLATILDVAATRAVMETAPAALDARPHEVMTAALACALAGGADSVTIWLEGHGRDPSYAPSDLDRTVGWFTSLYPVRLPVRADRAEHVAAIREALRAVPEGGVGYGLLAHLAEPDLRAAVAAPRGPVFNYLGRIDDAMAGGAFTLAAEDAGPERDPEALMLDPLRIDARLRDGQLRIDWMFDPVRHDAAEAERIVAAFEAALRRLAGAEPAISREVESYPLTPMQQGLLFHARLAPGDTAYVNLLAVTFDGLDTNRFRAAWRAAYARHDILRSTFHARDGAELEQVVHPRVEPAFEEHDWRGMPDLEGRLARLGDAERARGFDLAAAPPMRLVLVRTGEAKWRFLWVRHHILLDGWSSARLLAELAAQYRGEAPHGPAPRFRDAVAWLARRDRAADRAYWRAALASVEEPFRLSSGHAGPPGRGRHLIRLDAERTDALRVAARAKRITLATLVQAAWALVLARRTGRPALFGVTIAGRPDVLPGAEAMLGLFINTLPVLTEPSADRAIGTYLADLQGQNLALREHGAIPLFEVQSLAGNGGEALFDTVLIFENYPVDPKLSVPAPGALAFRDVLVSEDTHYPLTVTVEMGETATIGLAYATEAFAPRDVEAIADAFDRALSAFAAAADEALLGGIGLAPAGDRPLSGPAQTPFVPLAARLRAHAQANPERIAVEGDGGPLSYAELDRGSDAVAARLAAAGVRRGDRVGVFLGRGTAMVLGLLGIVKAGAAYVPLDPDYPFERLTFMAQDAGLAALLTEPALCAAAPAGPWAMLDIEGEATGPVPAFAPHPDDLAYLIYTSGSTGRPKGVMVGHGALANLLAAMASELGIDAKDRLLAVTSLSFDIAALELFLPLTAGARLRVAARAETADPRRLAALLEASEATVMQATPATWRQLRASRWAGRPGLKALCGGEALPADLAAWLAARVGTLWNVYGPTETTIWSSAGRVEAAEGNPDLGHPLAATVLSVLDDALQPVPIGASGELWIGGAGLARGYRGRPGLTAERFAPDPFGAPGARMYRTGDRVRRRADGRLDYLHRLDHQVKIRGYRIEPGEIEAALSCHPAVGEAVVAQAPGGEGLLAYAVAAQGTSPEMLHDHLAARLPAHMLPGSILLLDRLPLTPNGKLDRAALPRPDAVATAGAAPQGETETAVAVIWSDLLGVPRIARDDHFFRLGGHSLTATRMVARIESELGRVVPLKAVFEAPTLRVFAAVVEATGAVDADGEKLARAEALLAELDA</sequence>
<comment type="caution">
    <text evidence="6">The sequence shown here is derived from an EMBL/GenBank/DDBJ whole genome shotgun (WGS) entry which is preliminary data.</text>
</comment>
<evidence type="ECO:0000256" key="4">
    <source>
        <dbReference type="SAM" id="MobiDB-lite"/>
    </source>
</evidence>
<gene>
    <name evidence="6" type="primary">dltA_2</name>
    <name evidence="6" type="ORF">BGCPKDLD_5250</name>
</gene>
<feature type="domain" description="Carrier" evidence="5">
    <location>
        <begin position="1184"/>
        <end position="1258"/>
    </location>
</feature>
<dbReference type="PROSITE" id="PS50075">
    <property type="entry name" value="CARRIER"/>
    <property type="match status" value="4"/>
</dbReference>
<dbReference type="GO" id="GO:0016874">
    <property type="term" value="F:ligase activity"/>
    <property type="evidence" value="ECO:0007669"/>
    <property type="project" value="UniProtKB-KW"/>
</dbReference>
<dbReference type="InterPro" id="IPR006162">
    <property type="entry name" value="Ppantetheine_attach_site"/>
</dbReference>
<dbReference type="InterPro" id="IPR036736">
    <property type="entry name" value="ACP-like_sf"/>
</dbReference>
<evidence type="ECO:0000256" key="2">
    <source>
        <dbReference type="ARBA" id="ARBA00022450"/>
    </source>
</evidence>
<comment type="cofactor">
    <cofactor evidence="1">
        <name>pantetheine 4'-phosphate</name>
        <dbReference type="ChEBI" id="CHEBI:47942"/>
    </cofactor>
</comment>
<dbReference type="PROSITE" id="PS00455">
    <property type="entry name" value="AMP_BINDING"/>
    <property type="match status" value="2"/>
</dbReference>
<reference evidence="6" key="1">
    <citation type="journal article" date="2021" name="Front. Microbiol.">
        <title>Comprehensive Comparative Genomics and Phenotyping of Methylobacterium Species.</title>
        <authorList>
            <person name="Alessa O."/>
            <person name="Ogura Y."/>
            <person name="Fujitani Y."/>
            <person name="Takami H."/>
            <person name="Hayashi T."/>
            <person name="Sahin N."/>
            <person name="Tani A."/>
        </authorList>
    </citation>
    <scope>NUCLEOTIDE SEQUENCE</scope>
    <source>
        <strain evidence="6">DSM 14458</strain>
    </source>
</reference>
<dbReference type="Pfam" id="PF13193">
    <property type="entry name" value="AMP-binding_C"/>
    <property type="match status" value="1"/>
</dbReference>
<dbReference type="SUPFAM" id="SSF56801">
    <property type="entry name" value="Acetyl-CoA synthetase-like"/>
    <property type="match status" value="2"/>
</dbReference>
<reference evidence="6" key="2">
    <citation type="submission" date="2021-08" db="EMBL/GenBank/DDBJ databases">
        <authorList>
            <person name="Tani A."/>
            <person name="Ola A."/>
            <person name="Ogura Y."/>
            <person name="Katsura K."/>
            <person name="Hayashi T."/>
        </authorList>
    </citation>
    <scope>NUCLEOTIDE SEQUENCE</scope>
    <source>
        <strain evidence="6">DSM 14458</strain>
    </source>
</reference>
<dbReference type="InterPro" id="IPR000873">
    <property type="entry name" value="AMP-dep_synth/lig_dom"/>
</dbReference>
<dbReference type="InterPro" id="IPR001242">
    <property type="entry name" value="Condensation_dom"/>
</dbReference>
<dbReference type="Proteomes" id="UP001055093">
    <property type="component" value="Unassembled WGS sequence"/>
</dbReference>
<dbReference type="Pfam" id="PF00668">
    <property type="entry name" value="Condensation"/>
    <property type="match status" value="3"/>
</dbReference>
<evidence type="ECO:0000313" key="7">
    <source>
        <dbReference type="Proteomes" id="UP001055093"/>
    </source>
</evidence>
<dbReference type="NCBIfam" id="TIGR01733">
    <property type="entry name" value="AA-adenyl-dom"/>
    <property type="match status" value="2"/>
</dbReference>
<dbReference type="Pfam" id="PF00550">
    <property type="entry name" value="PP-binding"/>
    <property type="match status" value="4"/>
</dbReference>
<dbReference type="CDD" id="cd05930">
    <property type="entry name" value="A_NRPS"/>
    <property type="match status" value="1"/>
</dbReference>
<dbReference type="Gene3D" id="3.30.559.30">
    <property type="entry name" value="Nonribosomal peptide synthetase, condensation domain"/>
    <property type="match status" value="3"/>
</dbReference>
<evidence type="ECO:0000313" key="6">
    <source>
        <dbReference type="EMBL" id="GJE78632.1"/>
    </source>
</evidence>
<dbReference type="InterPro" id="IPR010071">
    <property type="entry name" value="AA_adenyl_dom"/>
</dbReference>
<dbReference type="Gene3D" id="2.30.38.10">
    <property type="entry name" value="Luciferase, Domain 3"/>
    <property type="match status" value="2"/>
</dbReference>
<dbReference type="InterPro" id="IPR023213">
    <property type="entry name" value="CAT-like_dom_sf"/>
</dbReference>
<dbReference type="Gene3D" id="3.40.50.980">
    <property type="match status" value="4"/>
</dbReference>
<evidence type="ECO:0000256" key="3">
    <source>
        <dbReference type="ARBA" id="ARBA00022553"/>
    </source>
</evidence>
<evidence type="ECO:0000256" key="1">
    <source>
        <dbReference type="ARBA" id="ARBA00001957"/>
    </source>
</evidence>
<dbReference type="EMBL" id="BPRE01000032">
    <property type="protein sequence ID" value="GJE78632.1"/>
    <property type="molecule type" value="Genomic_DNA"/>
</dbReference>
<protein>
    <submittedName>
        <fullName evidence="6">D-alanine--D-alanyl carrier protein ligase</fullName>
    </submittedName>
</protein>
<dbReference type="Gene3D" id="3.30.300.30">
    <property type="match status" value="2"/>
</dbReference>
<keyword evidence="6" id="KW-0436">Ligase</keyword>
<evidence type="ECO:0000259" key="5">
    <source>
        <dbReference type="PROSITE" id="PS50075"/>
    </source>
</evidence>
<dbReference type="PANTHER" id="PTHR45527">
    <property type="entry name" value="NONRIBOSOMAL PEPTIDE SYNTHETASE"/>
    <property type="match status" value="1"/>
</dbReference>
<dbReference type="InterPro" id="IPR020806">
    <property type="entry name" value="PKS_PP-bd"/>
</dbReference>
<organism evidence="6 7">
    <name type="scientific">Methylorubrum suomiense</name>
    <dbReference type="NCBI Taxonomy" id="144191"/>
    <lineage>
        <taxon>Bacteria</taxon>
        <taxon>Pseudomonadati</taxon>
        <taxon>Pseudomonadota</taxon>
        <taxon>Alphaproteobacteria</taxon>
        <taxon>Hyphomicrobiales</taxon>
        <taxon>Methylobacteriaceae</taxon>
        <taxon>Methylorubrum</taxon>
    </lineage>
</organism>
<keyword evidence="2" id="KW-0596">Phosphopantetheine</keyword>
<dbReference type="SUPFAM" id="SSF52777">
    <property type="entry name" value="CoA-dependent acyltransferases"/>
    <property type="match status" value="6"/>
</dbReference>
<feature type="domain" description="Carrier" evidence="5">
    <location>
        <begin position="2627"/>
        <end position="2702"/>
    </location>
</feature>
<dbReference type="Gene3D" id="1.10.1200.10">
    <property type="entry name" value="ACP-like"/>
    <property type="match status" value="4"/>
</dbReference>
<feature type="domain" description="Carrier" evidence="5">
    <location>
        <begin position="1093"/>
        <end position="1167"/>
    </location>
</feature>
<dbReference type="InterPro" id="IPR009081">
    <property type="entry name" value="PP-bd_ACP"/>
</dbReference>
<feature type="region of interest" description="Disordered" evidence="4">
    <location>
        <begin position="988"/>
        <end position="1013"/>
    </location>
</feature>
<proteinExistence type="predicted"/>
<keyword evidence="7" id="KW-1185">Reference proteome</keyword>
<dbReference type="CDD" id="cd19531">
    <property type="entry name" value="LCL_NRPS-like"/>
    <property type="match status" value="1"/>
</dbReference>
<dbReference type="InterPro" id="IPR025110">
    <property type="entry name" value="AMP-bd_C"/>
</dbReference>
<accession>A0ABQ4V6W4</accession>
<dbReference type="InterPro" id="IPR020845">
    <property type="entry name" value="AMP-binding_CS"/>
</dbReference>
<dbReference type="PANTHER" id="PTHR45527:SF1">
    <property type="entry name" value="FATTY ACID SYNTHASE"/>
    <property type="match status" value="1"/>
</dbReference>
<dbReference type="Pfam" id="PF00501">
    <property type="entry name" value="AMP-binding"/>
    <property type="match status" value="2"/>
</dbReference>
<feature type="domain" description="Carrier" evidence="5">
    <location>
        <begin position="1012"/>
        <end position="1086"/>
    </location>
</feature>
<dbReference type="InterPro" id="IPR045851">
    <property type="entry name" value="AMP-bd_C_sf"/>
</dbReference>
<dbReference type="RefSeq" id="WP_137831731.1">
    <property type="nucleotide sequence ID" value="NZ_BPRE01000032.1"/>
</dbReference>